<feature type="signal peptide" evidence="1">
    <location>
        <begin position="1"/>
        <end position="19"/>
    </location>
</feature>
<dbReference type="OrthoDB" id="5517935at2"/>
<reference evidence="3" key="1">
    <citation type="submission" date="2018-09" db="EMBL/GenBank/DDBJ databases">
        <authorList>
            <person name="Livingstone P.G."/>
            <person name="Whitworth D.E."/>
        </authorList>
    </citation>
    <scope>NUCLEOTIDE SEQUENCE [LARGE SCALE GENOMIC DNA]</scope>
    <source>
        <strain evidence="3">CA054A</strain>
    </source>
</reference>
<dbReference type="AlphaFoldDB" id="A0A3A8IU04"/>
<comment type="caution">
    <text evidence="2">The sequence shown here is derived from an EMBL/GenBank/DDBJ whole genome shotgun (WGS) entry which is preliminary data.</text>
</comment>
<protein>
    <recommendedName>
        <fullName evidence="4">Lipoprotein</fullName>
    </recommendedName>
</protein>
<dbReference type="PROSITE" id="PS51257">
    <property type="entry name" value="PROKAR_LIPOPROTEIN"/>
    <property type="match status" value="1"/>
</dbReference>
<accession>A0A3A8IU04</accession>
<organism evidence="2 3">
    <name type="scientific">Corallococcus terminator</name>
    <dbReference type="NCBI Taxonomy" id="2316733"/>
    <lineage>
        <taxon>Bacteria</taxon>
        <taxon>Pseudomonadati</taxon>
        <taxon>Myxococcota</taxon>
        <taxon>Myxococcia</taxon>
        <taxon>Myxococcales</taxon>
        <taxon>Cystobacterineae</taxon>
        <taxon>Myxococcaceae</taxon>
        <taxon>Corallococcus</taxon>
    </lineage>
</organism>
<feature type="chain" id="PRO_5017471091" description="Lipoprotein" evidence="1">
    <location>
        <begin position="20"/>
        <end position="91"/>
    </location>
</feature>
<dbReference type="RefSeq" id="WP_120543028.1">
    <property type="nucleotide sequence ID" value="NZ_RAVZ01000182.1"/>
</dbReference>
<name>A0A3A8IU04_9BACT</name>
<evidence type="ECO:0008006" key="4">
    <source>
        <dbReference type="Google" id="ProtNLM"/>
    </source>
</evidence>
<evidence type="ECO:0000313" key="3">
    <source>
        <dbReference type="Proteomes" id="UP000268094"/>
    </source>
</evidence>
<keyword evidence="1" id="KW-0732">Signal</keyword>
<dbReference type="Proteomes" id="UP000268094">
    <property type="component" value="Unassembled WGS sequence"/>
</dbReference>
<proteinExistence type="predicted"/>
<evidence type="ECO:0000313" key="2">
    <source>
        <dbReference type="EMBL" id="RKG83294.1"/>
    </source>
</evidence>
<keyword evidence="3" id="KW-1185">Reference proteome</keyword>
<evidence type="ECO:0000256" key="1">
    <source>
        <dbReference type="SAM" id="SignalP"/>
    </source>
</evidence>
<dbReference type="EMBL" id="RAVZ01000182">
    <property type="protein sequence ID" value="RKG83294.1"/>
    <property type="molecule type" value="Genomic_DNA"/>
</dbReference>
<gene>
    <name evidence="2" type="ORF">D7V88_24285</name>
</gene>
<sequence length="91" mass="9987">MRRFLLTAAVLCASLSGLTACKTSCRELSEKLCECALNSVEKQICQQRAADEEARVEPTAEDEIACEERLEGCDCRTIETEEGKKACGLAR</sequence>